<dbReference type="Proteomes" id="UP000600918">
    <property type="component" value="Unassembled WGS sequence"/>
</dbReference>
<name>A0A834JQ68_VESPE</name>
<gene>
    <name evidence="1" type="ORF">H0235_017094</name>
</gene>
<protein>
    <submittedName>
        <fullName evidence="1">Uncharacterized protein</fullName>
    </submittedName>
</protein>
<proteinExistence type="predicted"/>
<dbReference type="EMBL" id="JACSDY010000022">
    <property type="protein sequence ID" value="KAF7392095.1"/>
    <property type="molecule type" value="Genomic_DNA"/>
</dbReference>
<dbReference type="AlphaFoldDB" id="A0A834JQ68"/>
<organism evidence="1 2">
    <name type="scientific">Vespula pensylvanica</name>
    <name type="common">Western yellow jacket</name>
    <name type="synonym">Wasp</name>
    <dbReference type="NCBI Taxonomy" id="30213"/>
    <lineage>
        <taxon>Eukaryota</taxon>
        <taxon>Metazoa</taxon>
        <taxon>Ecdysozoa</taxon>
        <taxon>Arthropoda</taxon>
        <taxon>Hexapoda</taxon>
        <taxon>Insecta</taxon>
        <taxon>Pterygota</taxon>
        <taxon>Neoptera</taxon>
        <taxon>Endopterygota</taxon>
        <taxon>Hymenoptera</taxon>
        <taxon>Apocrita</taxon>
        <taxon>Aculeata</taxon>
        <taxon>Vespoidea</taxon>
        <taxon>Vespidae</taxon>
        <taxon>Vespinae</taxon>
        <taxon>Vespula</taxon>
    </lineage>
</organism>
<keyword evidence="2" id="KW-1185">Reference proteome</keyword>
<evidence type="ECO:0000313" key="2">
    <source>
        <dbReference type="Proteomes" id="UP000600918"/>
    </source>
</evidence>
<evidence type="ECO:0000313" key="1">
    <source>
        <dbReference type="EMBL" id="KAF7392095.1"/>
    </source>
</evidence>
<accession>A0A834JQ68</accession>
<reference evidence="1" key="1">
    <citation type="journal article" date="2020" name="G3 (Bethesda)">
        <title>High-Quality Assemblies for Three Invasive Social Wasps from the &lt;i&gt;Vespula&lt;/i&gt; Genus.</title>
        <authorList>
            <person name="Harrop T.W.R."/>
            <person name="Guhlin J."/>
            <person name="McLaughlin G.M."/>
            <person name="Permina E."/>
            <person name="Stockwell P."/>
            <person name="Gilligan J."/>
            <person name="Le Lec M.F."/>
            <person name="Gruber M.A.M."/>
            <person name="Quinn O."/>
            <person name="Lovegrove M."/>
            <person name="Duncan E.J."/>
            <person name="Remnant E.J."/>
            <person name="Van Eeckhoven J."/>
            <person name="Graham B."/>
            <person name="Knapp R.A."/>
            <person name="Langford K.W."/>
            <person name="Kronenberg Z."/>
            <person name="Press M.O."/>
            <person name="Eacker S.M."/>
            <person name="Wilson-Rankin E.E."/>
            <person name="Purcell J."/>
            <person name="Lester P.J."/>
            <person name="Dearden P.K."/>
        </authorList>
    </citation>
    <scope>NUCLEOTIDE SEQUENCE</scope>
    <source>
        <strain evidence="1">Volc-1</strain>
    </source>
</reference>
<comment type="caution">
    <text evidence="1">The sequence shown here is derived from an EMBL/GenBank/DDBJ whole genome shotgun (WGS) entry which is preliminary data.</text>
</comment>
<sequence>MPRILLECIDSVARRYAKDEAEIIAEAARKALVRGCLEAWRRGWGLSFRSDGSERKKKGREKRERVGEFRENDRRKLILAGELEREETLGREKAFFQSPWLSSFGIKGESTLTNQRASGRGRELVNRMVRLIETDRDTIRSTTNRRRDVGHVPATTYTPAIRLD</sequence>